<feature type="region of interest" description="Disordered" evidence="1">
    <location>
        <begin position="793"/>
        <end position="839"/>
    </location>
</feature>
<evidence type="ECO:0000313" key="2">
    <source>
        <dbReference type="EMBL" id="CAE7245515.1"/>
    </source>
</evidence>
<dbReference type="EMBL" id="CAJNJA010009311">
    <property type="protein sequence ID" value="CAE7245515.1"/>
    <property type="molecule type" value="Genomic_DNA"/>
</dbReference>
<name>A0A812LRA6_9DINO</name>
<keyword evidence="3" id="KW-1185">Reference proteome</keyword>
<sequence>MGRADSKWAIPGWTFVASADPRQRFSGVCVIVADRVVESARLTYNVCIPGRLLHVRCSHRDVTLDIVAGYQWVWQAAKSDQIAQQRVHASVASVHAMQPDDGYVDTNIARPKARQELELVFSGRSAEDKEKEKDEDAREKEEGSKRHWSEQHKSKEDSATEDPQTQELLRCLVKMSVRHEQELMRIRPDVGFIAFCDTSDLGCMGMLREVALSWSDLFSQGKVNTALKTMLVMSMMRDIRDRAEKVLRDEEQLQRCFTVGWLKEKKQEVASTPPLKHSDVMKLLDVLLEHLPRDGVVTRFNTTKRLDLMKEFKTEVVPMMLQLSLRGASAQLCYDSMKALSGNAVMKLQGVRWRPERAQKPPLAKALEDAYLATSFCDWAPRDQTWALLWLMELTGTAVGRLKAEAWDGIWQARISNPDRCTDEGDRLAVPVFAETTGLSTLHESFQVAIVIYHLGRHLHMPVSLCLPEHMQVVANEELALLQKLRTLTPHHRQHPSLTLLTRNEIFRIARELLDGESWQSFCEFACQLSQCSGHDGIIAFPFPCLRAVDVVTEAEALAESFLQEGSGSLWSAVREVVRCLPFEDDGREVADGRVFRLGLYCKGGFMGVSKTSWSHVAVGRLLNAAVLTTFRGHHWTSLSINKDNRTSPHQDRNNAPGQSLLLGLTHHQNGEIWIEDRCGSEVISDGTATLRGSLYRTDARAVLFDGRNTLHSTMPWRDCRCIIVAYTVGPFQNMTADQRAHLEDAGFIPPEVMASRRFASSAPGSGEELSDSVRPMGGSCNERQGFVYVSGGAAGANEGQGPPRPDTHGPSTEVGVAGTPWCAGNSAAPDAESPEPDHGRLQVLVRSVRCSRDWAWVWAPTRSSLSTRMRKRTSRGPLLPVSRGPPSMLV</sequence>
<gene>
    <name evidence="2" type="ORF">SNEC2469_LOCUS4752</name>
</gene>
<feature type="compositionally biased region" description="Basic and acidic residues" evidence="1">
    <location>
        <begin position="125"/>
        <end position="158"/>
    </location>
</feature>
<organism evidence="2 3">
    <name type="scientific">Symbiodinium necroappetens</name>
    <dbReference type="NCBI Taxonomy" id="1628268"/>
    <lineage>
        <taxon>Eukaryota</taxon>
        <taxon>Sar</taxon>
        <taxon>Alveolata</taxon>
        <taxon>Dinophyceae</taxon>
        <taxon>Suessiales</taxon>
        <taxon>Symbiodiniaceae</taxon>
        <taxon>Symbiodinium</taxon>
    </lineage>
</organism>
<feature type="region of interest" description="Disordered" evidence="1">
    <location>
        <begin position="866"/>
        <end position="891"/>
    </location>
</feature>
<accession>A0A812LRA6</accession>
<reference evidence="2" key="1">
    <citation type="submission" date="2021-02" db="EMBL/GenBank/DDBJ databases">
        <authorList>
            <person name="Dougan E. K."/>
            <person name="Rhodes N."/>
            <person name="Thang M."/>
            <person name="Chan C."/>
        </authorList>
    </citation>
    <scope>NUCLEOTIDE SEQUENCE</scope>
</reference>
<proteinExistence type="predicted"/>
<dbReference type="OrthoDB" id="411246at2759"/>
<comment type="caution">
    <text evidence="2">The sequence shown here is derived from an EMBL/GenBank/DDBJ whole genome shotgun (WGS) entry which is preliminary data.</text>
</comment>
<feature type="region of interest" description="Disordered" evidence="1">
    <location>
        <begin position="124"/>
        <end position="165"/>
    </location>
</feature>
<evidence type="ECO:0000256" key="1">
    <source>
        <dbReference type="SAM" id="MobiDB-lite"/>
    </source>
</evidence>
<protein>
    <submittedName>
        <fullName evidence="2">Uncharacterized protein</fullName>
    </submittedName>
</protein>
<evidence type="ECO:0000313" key="3">
    <source>
        <dbReference type="Proteomes" id="UP000601435"/>
    </source>
</evidence>
<dbReference type="AlphaFoldDB" id="A0A812LRA6"/>
<dbReference type="Proteomes" id="UP000601435">
    <property type="component" value="Unassembled WGS sequence"/>
</dbReference>